<organism evidence="2 3">
    <name type="scientific">Vibrio crassostreae</name>
    <dbReference type="NCBI Taxonomy" id="246167"/>
    <lineage>
        <taxon>Bacteria</taxon>
        <taxon>Pseudomonadati</taxon>
        <taxon>Pseudomonadota</taxon>
        <taxon>Gammaproteobacteria</taxon>
        <taxon>Vibrionales</taxon>
        <taxon>Vibrionaceae</taxon>
        <taxon>Vibrio</taxon>
    </lineage>
</organism>
<dbReference type="Proteomes" id="UP000049077">
    <property type="component" value="Unassembled WGS sequence"/>
</dbReference>
<dbReference type="PANTHER" id="PTHR40396:SF1">
    <property type="entry name" value="ATPASE AAA-TYPE CORE DOMAIN-CONTAINING PROTEIN"/>
    <property type="match status" value="1"/>
</dbReference>
<name>A0ABP1X1A7_9VIBR</name>
<sequence>MIKNYVFQNFQSYLDESFIDFTVNQKVPHSYYDYEMDSGLKIAKVMAVLGANGAGKSNMLKPLSFLSWFIPHSFGAREKSDLIPIFPHSLNKEENSSIEVDFVLPKWNGDEGDRDFEFKYKVVLNQKKVIFEELKVKTSRLFSRIFTREIDEKTNKYSVKLNSTLGPDIPTSILARAPKNCSLISYIFEITDDLDFSIDEDNSHGLIYLAYSYFQNASSNIVLMGSYQLSDNLDEATEFYINEPEYFDFAKSLIMKYDLGITDIEFETKLVMDTETGNEEERIIPMCLHSSNEDTFRIPIFLESSGTKSAYCVLATIALSLKTGCIAILDEFDNDFHPQLTMAIVDLYKDDKINKKNAQLLFNTHTAEVLKSLRRQHCYLVEKEEGVSDAYRADEIDGLKDRDNLYAKYISGSLGATPEFG</sequence>
<dbReference type="SUPFAM" id="SSF52540">
    <property type="entry name" value="P-loop containing nucleoside triphosphate hydrolases"/>
    <property type="match status" value="1"/>
</dbReference>
<keyword evidence="3" id="KW-1185">Reference proteome</keyword>
<dbReference type="InterPro" id="IPR027417">
    <property type="entry name" value="P-loop_NTPase"/>
</dbReference>
<accession>A0ABP1X1A7</accession>
<proteinExistence type="predicted"/>
<comment type="caution">
    <text evidence="2">The sequence shown here is derived from an EMBL/GenBank/DDBJ whole genome shotgun (WGS) entry which is preliminary data.</text>
</comment>
<reference evidence="2 3" key="1">
    <citation type="submission" date="2014-06" db="EMBL/GenBank/DDBJ databases">
        <authorList>
            <person name="Le Roux F."/>
        </authorList>
    </citation>
    <scope>NUCLEOTIDE SEQUENCE [LARGE SCALE GENOMIC DNA]</scope>
    <source>
        <strain evidence="2 3">J5-4</strain>
    </source>
</reference>
<dbReference type="Gene3D" id="3.40.50.300">
    <property type="entry name" value="P-loop containing nucleotide triphosphate hydrolases"/>
    <property type="match status" value="1"/>
</dbReference>
<feature type="domain" description="ATPase AAA-type core" evidence="1">
    <location>
        <begin position="45"/>
        <end position="369"/>
    </location>
</feature>
<protein>
    <submittedName>
        <fullName evidence="2">Abortive infection protein</fullName>
    </submittedName>
</protein>
<dbReference type="Pfam" id="PF13304">
    <property type="entry name" value="AAA_21"/>
    <property type="match status" value="1"/>
</dbReference>
<evidence type="ECO:0000259" key="1">
    <source>
        <dbReference type="Pfam" id="PF13304"/>
    </source>
</evidence>
<dbReference type="InterPro" id="IPR003959">
    <property type="entry name" value="ATPase_AAA_core"/>
</dbReference>
<evidence type="ECO:0000313" key="3">
    <source>
        <dbReference type="Proteomes" id="UP000049077"/>
    </source>
</evidence>
<evidence type="ECO:0000313" key="2">
    <source>
        <dbReference type="EMBL" id="CDT47184.1"/>
    </source>
</evidence>
<dbReference type="EMBL" id="CCJX01000151">
    <property type="protein sequence ID" value="CDT47184.1"/>
    <property type="molecule type" value="Genomic_DNA"/>
</dbReference>
<dbReference type="PANTHER" id="PTHR40396">
    <property type="entry name" value="ATPASE-LIKE PROTEIN"/>
    <property type="match status" value="1"/>
</dbReference>
<gene>
    <name evidence="2" type="ORF">VCR4J5_640003</name>
</gene>